<sequence>MRLHGLPAVVSAQTVVLVLGSFPGAASLRAGAYYAHPQNHFWKILQALWPQHPLPPDYPARCAWLLARGLGLWDVYASCERAGSLDSSIRHPRVNDFSRLHGGCPRLAAVAHNGAESFRHSRAVLDGLNAGRANGSPGAAVAAVRLPSSSPANASWSFARKLAAWAALMSAQRLL</sequence>
<evidence type="ECO:0000259" key="1">
    <source>
        <dbReference type="SMART" id="SM00986"/>
    </source>
</evidence>
<dbReference type="InterPro" id="IPR026353">
    <property type="entry name" value="Hypoxan-DNA_Glyclase"/>
</dbReference>
<dbReference type="Proteomes" id="UP001208935">
    <property type="component" value="Unassembled WGS sequence"/>
</dbReference>
<evidence type="ECO:0000313" key="2">
    <source>
        <dbReference type="EMBL" id="MCW5321075.1"/>
    </source>
</evidence>
<dbReference type="GO" id="GO:0033958">
    <property type="term" value="F:DNA-deoxyinosine glycosylase activity"/>
    <property type="evidence" value="ECO:0007669"/>
    <property type="project" value="UniProtKB-EC"/>
</dbReference>
<accession>A0ABT3KRY5</accession>
<proteinExistence type="predicted"/>
<keyword evidence="2" id="KW-0326">Glycosidase</keyword>
<protein>
    <submittedName>
        <fullName evidence="2">DNA-deoxyinosine glycosylase</fullName>
        <ecNumber evidence="2">3.2.2.15</ecNumber>
    </submittedName>
</protein>
<gene>
    <name evidence="2" type="ORF">D5039_07840</name>
</gene>
<keyword evidence="3" id="KW-1185">Reference proteome</keyword>
<dbReference type="InterPro" id="IPR036895">
    <property type="entry name" value="Uracil-DNA_glycosylase-like_sf"/>
</dbReference>
<evidence type="ECO:0000313" key="3">
    <source>
        <dbReference type="Proteomes" id="UP001208935"/>
    </source>
</evidence>
<reference evidence="3" key="1">
    <citation type="submission" date="2023-07" db="EMBL/GenBank/DDBJ databases">
        <title>Verminephrobacter genomes.</title>
        <authorList>
            <person name="Lund M.B."/>
        </authorList>
    </citation>
    <scope>NUCLEOTIDE SEQUENCE [LARGE SCALE GENOMIC DNA]</scope>
    <source>
        <strain evidence="3">AtM5-05</strain>
    </source>
</reference>
<feature type="domain" description="Uracil-DNA glycosylase-like" evidence="1">
    <location>
        <begin position="7"/>
        <end position="169"/>
    </location>
</feature>
<dbReference type="InterPro" id="IPR005122">
    <property type="entry name" value="Uracil-DNA_glycosylase-like"/>
</dbReference>
<dbReference type="SUPFAM" id="SSF52141">
    <property type="entry name" value="Uracil-DNA glycosylase-like"/>
    <property type="match status" value="1"/>
</dbReference>
<keyword evidence="2" id="KW-0378">Hydrolase</keyword>
<organism evidence="2 3">
    <name type="scientific">Verminephrobacter aporrectodeae subsp. tuberculatae</name>
    <dbReference type="NCBI Taxonomy" id="1110392"/>
    <lineage>
        <taxon>Bacteria</taxon>
        <taxon>Pseudomonadati</taxon>
        <taxon>Pseudomonadota</taxon>
        <taxon>Betaproteobacteria</taxon>
        <taxon>Burkholderiales</taxon>
        <taxon>Comamonadaceae</taxon>
        <taxon>Verminephrobacter</taxon>
    </lineage>
</organism>
<dbReference type="Gene3D" id="3.40.470.10">
    <property type="entry name" value="Uracil-DNA glycosylase-like domain"/>
    <property type="match status" value="1"/>
</dbReference>
<dbReference type="Pfam" id="PF03167">
    <property type="entry name" value="UDG"/>
    <property type="match status" value="1"/>
</dbReference>
<dbReference type="CDD" id="cd10032">
    <property type="entry name" value="UDG-F6_HDG"/>
    <property type="match status" value="1"/>
</dbReference>
<comment type="caution">
    <text evidence="2">The sequence shown here is derived from an EMBL/GenBank/DDBJ whole genome shotgun (WGS) entry which is preliminary data.</text>
</comment>
<dbReference type="EC" id="3.2.2.15" evidence="2"/>
<dbReference type="SMART" id="SM00987">
    <property type="entry name" value="UreE_C"/>
    <property type="match status" value="1"/>
</dbReference>
<name>A0ABT3KRY5_9BURK</name>
<dbReference type="NCBIfam" id="TIGR04274">
    <property type="entry name" value="hypoxanDNAglyco"/>
    <property type="match status" value="1"/>
</dbReference>
<dbReference type="EMBL" id="QZCW01000001">
    <property type="protein sequence ID" value="MCW5321075.1"/>
    <property type="molecule type" value="Genomic_DNA"/>
</dbReference>
<dbReference type="SMART" id="SM00986">
    <property type="entry name" value="UDG"/>
    <property type="match status" value="1"/>
</dbReference>